<dbReference type="STRING" id="1129794.C427_0992"/>
<protein>
    <submittedName>
        <fullName evidence="2">Uncharacterized protein</fullName>
    </submittedName>
</protein>
<gene>
    <name evidence="2" type="ORF">C427_0992</name>
</gene>
<organism evidence="2 3">
    <name type="scientific">Paraglaciecola psychrophila 170</name>
    <dbReference type="NCBI Taxonomy" id="1129794"/>
    <lineage>
        <taxon>Bacteria</taxon>
        <taxon>Pseudomonadati</taxon>
        <taxon>Pseudomonadota</taxon>
        <taxon>Gammaproteobacteria</taxon>
        <taxon>Alteromonadales</taxon>
        <taxon>Alteromonadaceae</taxon>
        <taxon>Paraglaciecola</taxon>
    </lineage>
</organism>
<reference evidence="2 3" key="1">
    <citation type="journal article" date="2013" name="Genome Announc.">
        <title>Complete Genome Sequence of Glaciecola psychrophila Strain 170T.</title>
        <authorList>
            <person name="Yin J."/>
            <person name="Chen J."/>
            <person name="Liu G."/>
            <person name="Yu Y."/>
            <person name="Song L."/>
            <person name="Wang X."/>
            <person name="Qu X."/>
        </authorList>
    </citation>
    <scope>NUCLEOTIDE SEQUENCE [LARGE SCALE GENOMIC DNA]</scope>
    <source>
        <strain evidence="2 3">170</strain>
    </source>
</reference>
<evidence type="ECO:0000256" key="1">
    <source>
        <dbReference type="SAM" id="Phobius"/>
    </source>
</evidence>
<proteinExistence type="predicted"/>
<dbReference type="AlphaFoldDB" id="K7A925"/>
<name>K7A925_9ALTE</name>
<evidence type="ECO:0000313" key="2">
    <source>
        <dbReference type="EMBL" id="AGH43101.1"/>
    </source>
</evidence>
<feature type="transmembrane region" description="Helical" evidence="1">
    <location>
        <begin position="28"/>
        <end position="50"/>
    </location>
</feature>
<dbReference type="PATRIC" id="fig|1129794.4.peg.979"/>
<dbReference type="Proteomes" id="UP000011864">
    <property type="component" value="Chromosome"/>
</dbReference>
<dbReference type="EMBL" id="CP003837">
    <property type="protein sequence ID" value="AGH43101.1"/>
    <property type="molecule type" value="Genomic_DNA"/>
</dbReference>
<keyword evidence="1" id="KW-1133">Transmembrane helix</keyword>
<dbReference type="KEGG" id="gps:C427_0992"/>
<sequence length="59" mass="6801">MVTLVAGVTSLFFNKPHLNGRCQGRLRLLFYIVGILFKSQLTIFMFFFYLKYFAAVSTA</sequence>
<keyword evidence="3" id="KW-1185">Reference proteome</keyword>
<evidence type="ECO:0000313" key="3">
    <source>
        <dbReference type="Proteomes" id="UP000011864"/>
    </source>
</evidence>
<keyword evidence="1" id="KW-0472">Membrane</keyword>
<accession>K7A925</accession>
<dbReference type="HOGENOM" id="CLU_2956451_0_0_6"/>
<keyword evidence="1" id="KW-0812">Transmembrane</keyword>